<dbReference type="EMBL" id="NNRK01000026">
    <property type="protein sequence ID" value="OYR14537.1"/>
    <property type="molecule type" value="Genomic_DNA"/>
</dbReference>
<protein>
    <submittedName>
        <fullName evidence="1">Uncharacterized protein</fullName>
    </submittedName>
</protein>
<dbReference type="AlphaFoldDB" id="A0A256FI61"/>
<name>A0A256FI61_9HYPH</name>
<keyword evidence="2" id="KW-1185">Reference proteome</keyword>
<accession>A0A256FI61</accession>
<dbReference type="Proteomes" id="UP000216345">
    <property type="component" value="Unassembled WGS sequence"/>
</dbReference>
<organism evidence="1 2">
    <name type="scientific">Brucella rhizosphaerae</name>
    <dbReference type="NCBI Taxonomy" id="571254"/>
    <lineage>
        <taxon>Bacteria</taxon>
        <taxon>Pseudomonadati</taxon>
        <taxon>Pseudomonadota</taxon>
        <taxon>Alphaproteobacteria</taxon>
        <taxon>Hyphomicrobiales</taxon>
        <taxon>Brucellaceae</taxon>
        <taxon>Brucella/Ochrobactrum group</taxon>
        <taxon>Brucella</taxon>
    </lineage>
</organism>
<gene>
    <name evidence="1" type="ORF">CEV32_0542</name>
</gene>
<reference evidence="1 2" key="1">
    <citation type="submission" date="2017-07" db="EMBL/GenBank/DDBJ databases">
        <title>Phylogenetic study on the rhizospheric bacterium Ochrobactrum sp. A44.</title>
        <authorList>
            <person name="Krzyzanowska D.M."/>
            <person name="Ossowicki A."/>
            <person name="Rajewska M."/>
            <person name="Maciag T."/>
            <person name="Kaczynski Z."/>
            <person name="Czerwicka M."/>
            <person name="Jafra S."/>
        </authorList>
    </citation>
    <scope>NUCLEOTIDE SEQUENCE [LARGE SCALE GENOMIC DNA]</scope>
    <source>
        <strain evidence="1 2">PR17</strain>
    </source>
</reference>
<comment type="caution">
    <text evidence="1">The sequence shown here is derived from an EMBL/GenBank/DDBJ whole genome shotgun (WGS) entry which is preliminary data.</text>
</comment>
<evidence type="ECO:0000313" key="1">
    <source>
        <dbReference type="EMBL" id="OYR14537.1"/>
    </source>
</evidence>
<sequence>MLCKLLEPYSHWNVNWHIIFEKKMIEITGVAGMRIHPRFP</sequence>
<proteinExistence type="predicted"/>
<evidence type="ECO:0000313" key="2">
    <source>
        <dbReference type="Proteomes" id="UP000216345"/>
    </source>
</evidence>